<evidence type="ECO:0000256" key="12">
    <source>
        <dbReference type="ARBA" id="ARBA00022801"/>
    </source>
</evidence>
<feature type="binding site" description="in dimeric form" evidence="20">
    <location>
        <position position="358"/>
    </location>
    <ligand>
        <name>Ca(2+)</name>
        <dbReference type="ChEBI" id="CHEBI:29108"/>
        <label>1</label>
    </ligand>
</feature>
<dbReference type="SUPFAM" id="SSF56931">
    <property type="entry name" value="Outer membrane phospholipase A (OMPLA)"/>
    <property type="match status" value="1"/>
</dbReference>
<keyword evidence="11" id="KW-0732">Signal</keyword>
<sequence length="444" mass="50474">MRSLVWHRRPAARAEAATATIANFSSEKLLIGKGYRVSSIEPWPKVYQNCAPLARSPQKEERASAKSLFPAGTGRARIRALVSFHSCPPDPKGPPVNPLAKFLFFATLCLCLSPLPAQADLAANLQDCARLTDDRQRLDCYDRLAGADLDPGLDPGAELAVLPAAAEIEVAPPAFQGEAVSLLTRRWELDESRPRGHFTLMMHRDNYLMPVTYNDNYYEPPKDEDYTVEEVKATEAKYQISVKTKLWQDILGSRTDLWFGYTQQSFWQIYNVDESAPFRETNYEPELLVNYRANLNLHLGGLRLRTLTAALNHQSNGRSEPMSRSWNRVIGQVGLESGPLTLLLKGWYRIPESRGDDDNRDIDDYLGPGELQAYYLKDKHRFGMMLRNNFQSENRTSVQLEWSYPILDKVGIYVQYFNGYGENLLDYDQHANRIGLGFILTDWN</sequence>
<dbReference type="Pfam" id="PF02253">
    <property type="entry name" value="PLA1"/>
    <property type="match status" value="1"/>
</dbReference>
<dbReference type="GO" id="GO:0004623">
    <property type="term" value="F:phospholipase A2 activity"/>
    <property type="evidence" value="ECO:0007669"/>
    <property type="project" value="UniProtKB-EC"/>
</dbReference>
<evidence type="ECO:0000256" key="8">
    <source>
        <dbReference type="ARBA" id="ARBA00022452"/>
    </source>
</evidence>
<evidence type="ECO:0000256" key="11">
    <source>
        <dbReference type="ARBA" id="ARBA00022729"/>
    </source>
</evidence>
<comment type="cofactor">
    <cofactor evidence="20">
        <name>Ca(2+)</name>
        <dbReference type="ChEBI" id="CHEBI:29108"/>
    </cofactor>
    <text evidence="20">Binds 1 Ca(2+) ion per monomer.</text>
</comment>
<keyword evidence="13 20" id="KW-0106">Calcium</keyword>
<gene>
    <name evidence="21" type="ORF">FL622_07735</name>
</gene>
<evidence type="ECO:0000256" key="1">
    <source>
        <dbReference type="ARBA" id="ARBA00000111"/>
    </source>
</evidence>
<dbReference type="Proteomes" id="UP000317155">
    <property type="component" value="Unassembled WGS sequence"/>
</dbReference>
<dbReference type="GO" id="GO:0016042">
    <property type="term" value="P:lipid catabolic process"/>
    <property type="evidence" value="ECO:0007669"/>
    <property type="project" value="UniProtKB-KW"/>
</dbReference>
<dbReference type="GO" id="GO:0009279">
    <property type="term" value="C:cell outer membrane"/>
    <property type="evidence" value="ECO:0007669"/>
    <property type="project" value="UniProtKB-SubCell"/>
</dbReference>
<dbReference type="OrthoDB" id="188433at2"/>
<dbReference type="GO" id="GO:0005509">
    <property type="term" value="F:calcium ion binding"/>
    <property type="evidence" value="ECO:0007669"/>
    <property type="project" value="TreeGrafter"/>
</dbReference>
<dbReference type="EMBL" id="VJVV01000004">
    <property type="protein sequence ID" value="TRO82460.1"/>
    <property type="molecule type" value="Genomic_DNA"/>
</dbReference>
<evidence type="ECO:0000313" key="21">
    <source>
        <dbReference type="EMBL" id="TRO82460.1"/>
    </source>
</evidence>
<dbReference type="PANTHER" id="PTHR40457">
    <property type="entry name" value="PHOSPHOLIPASE A1"/>
    <property type="match status" value="1"/>
</dbReference>
<accession>A0A550JGX5</accession>
<comment type="catalytic activity">
    <reaction evidence="1">
        <text>a 1,2-diacyl-sn-glycero-3-phosphocholine + H2O = a 2-acyl-sn-glycero-3-phosphocholine + a fatty acid + H(+)</text>
        <dbReference type="Rhea" id="RHEA:18689"/>
        <dbReference type="ChEBI" id="CHEBI:15377"/>
        <dbReference type="ChEBI" id="CHEBI:15378"/>
        <dbReference type="ChEBI" id="CHEBI:28868"/>
        <dbReference type="ChEBI" id="CHEBI:57643"/>
        <dbReference type="ChEBI" id="CHEBI:57875"/>
        <dbReference type="EC" id="3.1.1.32"/>
    </reaction>
</comment>
<evidence type="ECO:0000256" key="18">
    <source>
        <dbReference type="ARBA" id="ARBA00032375"/>
    </source>
</evidence>
<protein>
    <recommendedName>
        <fullName evidence="18">Phosphatidylcholine 1-acylhydrolase</fullName>
        <ecNumber evidence="6">3.1.1.32</ecNumber>
        <ecNumber evidence="7">3.1.1.4</ecNumber>
    </recommendedName>
</protein>
<feature type="binding site" description="in dimeric form" evidence="20">
    <location>
        <position position="318"/>
    </location>
    <ligand>
        <name>Ca(2+)</name>
        <dbReference type="ChEBI" id="CHEBI:29108"/>
        <label>1</label>
    </ligand>
</feature>
<reference evidence="21 22" key="1">
    <citation type="submission" date="2019-07" db="EMBL/GenBank/DDBJ databases">
        <title>Insights of Desulfuromonas acetexigens electromicrobiology.</title>
        <authorList>
            <person name="Katuri K."/>
            <person name="Sapireddy V."/>
            <person name="Shaw D.R."/>
            <person name="Saikaly P."/>
        </authorList>
    </citation>
    <scope>NUCLEOTIDE SEQUENCE [LARGE SCALE GENOMIC DNA]</scope>
    <source>
        <strain evidence="21 22">2873</strain>
    </source>
</reference>
<evidence type="ECO:0000256" key="14">
    <source>
        <dbReference type="ARBA" id="ARBA00022963"/>
    </source>
</evidence>
<evidence type="ECO:0000256" key="20">
    <source>
        <dbReference type="PIRSR" id="PIRSR603187-2"/>
    </source>
</evidence>
<comment type="similarity">
    <text evidence="4">Belongs to the phospholipase A1 family.</text>
</comment>
<keyword evidence="10 20" id="KW-0479">Metal-binding</keyword>
<evidence type="ECO:0000256" key="13">
    <source>
        <dbReference type="ARBA" id="ARBA00022837"/>
    </source>
</evidence>
<organism evidence="21 22">
    <name type="scientific">Trichloromonas acetexigens</name>
    <dbReference type="NCBI Taxonomy" id="38815"/>
    <lineage>
        <taxon>Bacteria</taxon>
        <taxon>Pseudomonadati</taxon>
        <taxon>Thermodesulfobacteriota</taxon>
        <taxon>Desulfuromonadia</taxon>
        <taxon>Desulfuromonadales</taxon>
        <taxon>Trichloromonadaceae</taxon>
        <taxon>Trichloromonas</taxon>
    </lineage>
</organism>
<dbReference type="InterPro" id="IPR003187">
    <property type="entry name" value="PLipase_A1"/>
</dbReference>
<evidence type="ECO:0000256" key="3">
    <source>
        <dbReference type="ARBA" id="ARBA00004571"/>
    </source>
</evidence>
<evidence type="ECO:0000313" key="22">
    <source>
        <dbReference type="Proteomes" id="UP000317155"/>
    </source>
</evidence>
<dbReference type="EC" id="3.1.1.4" evidence="7"/>
<dbReference type="GO" id="GO:0008970">
    <property type="term" value="F:phospholipase A1 activity"/>
    <property type="evidence" value="ECO:0007669"/>
    <property type="project" value="UniProtKB-EC"/>
</dbReference>
<evidence type="ECO:0000256" key="15">
    <source>
        <dbReference type="ARBA" id="ARBA00023098"/>
    </source>
</evidence>
<keyword evidence="8" id="KW-1134">Transmembrane beta strand</keyword>
<keyword evidence="15" id="KW-0443">Lipid metabolism</keyword>
<keyword evidence="16" id="KW-0472">Membrane</keyword>
<keyword evidence="9" id="KW-0812">Transmembrane</keyword>
<evidence type="ECO:0000256" key="2">
    <source>
        <dbReference type="ARBA" id="ARBA00001604"/>
    </source>
</evidence>
<dbReference type="PANTHER" id="PTHR40457:SF1">
    <property type="entry name" value="PHOSPHOLIPASE A1"/>
    <property type="match status" value="1"/>
</dbReference>
<evidence type="ECO:0000256" key="19">
    <source>
        <dbReference type="PIRSR" id="PIRSR603187-1"/>
    </source>
</evidence>
<dbReference type="PRINTS" id="PR01486">
    <property type="entry name" value="PHPHLIPASEA1"/>
</dbReference>
<feature type="binding site" description="in dimeric form" evidence="20">
    <location>
        <position position="323"/>
    </location>
    <ligand>
        <name>Ca(2+)</name>
        <dbReference type="ChEBI" id="CHEBI:29108"/>
        <label>1</label>
    </ligand>
</feature>
<evidence type="ECO:0000256" key="5">
    <source>
        <dbReference type="ARBA" id="ARBA00011702"/>
    </source>
</evidence>
<dbReference type="CDD" id="cd00541">
    <property type="entry name" value="OMPLA"/>
    <property type="match status" value="1"/>
</dbReference>
<comment type="subunit">
    <text evidence="5">Homodimer; dimerization is reversible, and the dimeric form is the active one.</text>
</comment>
<feature type="active site" description="Nucleophile" evidence="19">
    <location>
        <position position="315"/>
    </location>
</feature>
<comment type="catalytic activity">
    <reaction evidence="2">
        <text>a 1,2-diacyl-sn-glycero-3-phosphocholine + H2O = a 1-acyl-sn-glycero-3-phosphocholine + a fatty acid + H(+)</text>
        <dbReference type="Rhea" id="RHEA:15801"/>
        <dbReference type="ChEBI" id="CHEBI:15377"/>
        <dbReference type="ChEBI" id="CHEBI:15378"/>
        <dbReference type="ChEBI" id="CHEBI:28868"/>
        <dbReference type="ChEBI" id="CHEBI:57643"/>
        <dbReference type="ChEBI" id="CHEBI:58168"/>
        <dbReference type="EC" id="3.1.1.4"/>
    </reaction>
</comment>
<keyword evidence="22" id="KW-1185">Reference proteome</keyword>
<name>A0A550JGX5_9BACT</name>
<evidence type="ECO:0000256" key="9">
    <source>
        <dbReference type="ARBA" id="ARBA00022692"/>
    </source>
</evidence>
<keyword evidence="14" id="KW-0442">Lipid degradation</keyword>
<dbReference type="InterPro" id="IPR036541">
    <property type="entry name" value="PLipase_A1_sf"/>
</dbReference>
<keyword evidence="12" id="KW-0378">Hydrolase</keyword>
<dbReference type="Gene3D" id="2.40.230.10">
    <property type="entry name" value="Phospholipase A1"/>
    <property type="match status" value="1"/>
</dbReference>
<evidence type="ECO:0000256" key="6">
    <source>
        <dbReference type="ARBA" id="ARBA00013179"/>
    </source>
</evidence>
<keyword evidence="17" id="KW-0998">Cell outer membrane</keyword>
<proteinExistence type="inferred from homology"/>
<comment type="caution">
    <text evidence="21">The sequence shown here is derived from an EMBL/GenBank/DDBJ whole genome shotgun (WGS) entry which is preliminary data.</text>
</comment>
<dbReference type="AlphaFoldDB" id="A0A550JGX5"/>
<feature type="binding site" description="in dimeric form" evidence="20">
    <location>
        <position position="275"/>
    </location>
    <ligand>
        <name>Ca(2+)</name>
        <dbReference type="ChEBI" id="CHEBI:29108"/>
        <label>1</label>
    </ligand>
</feature>
<evidence type="ECO:0000256" key="16">
    <source>
        <dbReference type="ARBA" id="ARBA00023136"/>
    </source>
</evidence>
<evidence type="ECO:0000256" key="17">
    <source>
        <dbReference type="ARBA" id="ARBA00023237"/>
    </source>
</evidence>
<feature type="active site" description="Proton acceptor" evidence="19">
    <location>
        <position position="313"/>
    </location>
</feature>
<dbReference type="EC" id="3.1.1.32" evidence="6"/>
<evidence type="ECO:0000256" key="7">
    <source>
        <dbReference type="ARBA" id="ARBA00013278"/>
    </source>
</evidence>
<evidence type="ECO:0000256" key="10">
    <source>
        <dbReference type="ARBA" id="ARBA00022723"/>
    </source>
</evidence>
<comment type="subcellular location">
    <subcellularLocation>
        <location evidence="3">Cell outer membrane</location>
        <topology evidence="3">Multi-pass membrane protein</topology>
    </subcellularLocation>
</comment>
<evidence type="ECO:0000256" key="4">
    <source>
        <dbReference type="ARBA" id="ARBA00010525"/>
    </source>
</evidence>